<evidence type="ECO:0000313" key="4">
    <source>
        <dbReference type="EMBL" id="CCE61144.1"/>
    </source>
</evidence>
<evidence type="ECO:0000259" key="3">
    <source>
        <dbReference type="Pfam" id="PF01370"/>
    </source>
</evidence>
<dbReference type="GeneID" id="11532622"/>
<feature type="domain" description="NAD-dependent epimerase/dehydratase" evidence="3">
    <location>
        <begin position="3"/>
        <end position="256"/>
    </location>
</feature>
<sequence>MSVLVTGASGFIALHVINQLLEQNYKVIGTVRSEAKAEKLNRQFNNPNLTIEIAPDIANLDAFDEVLKKHSSAIDAVIHMASPLPSGNTDYETHYLIPALNGVKGIMNSIKKYAPHSVKRFVLTSSLAAIIDLKKMDGSEIFNEKSWNPITWEEAQTSTMMAYCGSKTFAEKAAWEFLKENKDIIDFQMVVINPGVVYGAQLFAEDVGEHLNGSCESANKLLHTPADVKETTKYEGEFIHVYDVAKAHVLAIQREDLVGKRLLLTNHGYSHQSSLNSMNKQFPQLKGVIPPYVSGEDEVPSICDSSVTKKLLGFPFKTYDEALYDLVHQVLKKEGRL</sequence>
<reference evidence="4 5" key="1">
    <citation type="journal article" date="2011" name="Proc. Natl. Acad. Sci. U.S.A.">
        <title>Evolutionary erosion of yeast sex chromosomes by mating-type switching accidents.</title>
        <authorList>
            <person name="Gordon J.L."/>
            <person name="Armisen D."/>
            <person name="Proux-Wera E."/>
            <person name="Oheigeartaigh S.S."/>
            <person name="Byrne K.P."/>
            <person name="Wolfe K.H."/>
        </authorList>
    </citation>
    <scope>NUCLEOTIDE SEQUENCE [LARGE SCALE GENOMIC DNA]</scope>
    <source>
        <strain evidence="5">ATCC 24235 / CBS 4417 / NBRC 1672 / NRRL Y-8282 / UCD 70-5</strain>
    </source>
</reference>
<dbReference type="Pfam" id="PF01370">
    <property type="entry name" value="Epimerase"/>
    <property type="match status" value="1"/>
</dbReference>
<proteinExistence type="inferred from homology"/>
<dbReference type="SUPFAM" id="SSF51735">
    <property type="entry name" value="NAD(P)-binding Rossmann-fold domains"/>
    <property type="match status" value="1"/>
</dbReference>
<dbReference type="OMA" id="SWICNKS"/>
<dbReference type="InterPro" id="IPR036291">
    <property type="entry name" value="NAD(P)-bd_dom_sf"/>
</dbReference>
<comment type="similarity">
    <text evidence="2">Belongs to the NAD(P)-dependent epimerase/dehydratase family. Dihydroflavonol-4-reductase subfamily.</text>
</comment>
<dbReference type="Proteomes" id="UP000005666">
    <property type="component" value="Chromosome 1"/>
</dbReference>
<keyword evidence="5" id="KW-1185">Reference proteome</keyword>
<gene>
    <name evidence="4" type="primary">TPHA0A00590</name>
    <name evidence="4" type="ordered locus">TPHA_0A00590</name>
</gene>
<dbReference type="HOGENOM" id="CLU_007383_9_2_1"/>
<organism evidence="4 5">
    <name type="scientific">Tetrapisispora phaffii (strain ATCC 24235 / CBS 4417 / NBRC 1672 / NRRL Y-8282 / UCD 70-5)</name>
    <name type="common">Yeast</name>
    <name type="synonym">Fabospora phaffii</name>
    <dbReference type="NCBI Taxonomy" id="1071381"/>
    <lineage>
        <taxon>Eukaryota</taxon>
        <taxon>Fungi</taxon>
        <taxon>Dikarya</taxon>
        <taxon>Ascomycota</taxon>
        <taxon>Saccharomycotina</taxon>
        <taxon>Saccharomycetes</taxon>
        <taxon>Saccharomycetales</taxon>
        <taxon>Saccharomycetaceae</taxon>
        <taxon>Tetrapisispora</taxon>
    </lineage>
</organism>
<keyword evidence="1" id="KW-0560">Oxidoreductase</keyword>
<protein>
    <recommendedName>
        <fullName evidence="3">NAD-dependent epimerase/dehydratase domain-containing protein</fullName>
    </recommendedName>
</protein>
<dbReference type="InterPro" id="IPR001509">
    <property type="entry name" value="Epimerase_deHydtase"/>
</dbReference>
<evidence type="ECO:0000313" key="5">
    <source>
        <dbReference type="Proteomes" id="UP000005666"/>
    </source>
</evidence>
<dbReference type="OrthoDB" id="2735536at2759"/>
<dbReference type="InterPro" id="IPR050425">
    <property type="entry name" value="NAD(P)_dehydrat-like"/>
</dbReference>
<dbReference type="eggNOG" id="KOG1502">
    <property type="taxonomic scope" value="Eukaryota"/>
</dbReference>
<dbReference type="GO" id="GO:0016616">
    <property type="term" value="F:oxidoreductase activity, acting on the CH-OH group of donors, NAD or NADP as acceptor"/>
    <property type="evidence" value="ECO:0007669"/>
    <property type="project" value="TreeGrafter"/>
</dbReference>
<name>G8BML6_TETPH</name>
<evidence type="ECO:0000256" key="2">
    <source>
        <dbReference type="ARBA" id="ARBA00023445"/>
    </source>
</evidence>
<dbReference type="EMBL" id="HE612856">
    <property type="protein sequence ID" value="CCE61144.1"/>
    <property type="molecule type" value="Genomic_DNA"/>
</dbReference>
<dbReference type="PANTHER" id="PTHR10366:SF844">
    <property type="entry name" value="NADPH-DEPENDENT METHYLGLYOXAL REDUCTASE GRE2"/>
    <property type="match status" value="1"/>
</dbReference>
<dbReference type="STRING" id="1071381.G8BML6"/>
<dbReference type="FunFam" id="3.40.50.720:FF:000191">
    <property type="entry name" value="Methylglyoxal reductase (NADPH-dependent)"/>
    <property type="match status" value="1"/>
</dbReference>
<accession>G8BML6</accession>
<dbReference type="Gene3D" id="3.40.50.720">
    <property type="entry name" value="NAD(P)-binding Rossmann-like Domain"/>
    <property type="match status" value="1"/>
</dbReference>
<dbReference type="CDD" id="cd05227">
    <property type="entry name" value="AR_SDR_e"/>
    <property type="match status" value="1"/>
</dbReference>
<dbReference type="PANTHER" id="PTHR10366">
    <property type="entry name" value="NAD DEPENDENT EPIMERASE/DEHYDRATASE"/>
    <property type="match status" value="1"/>
</dbReference>
<dbReference type="RefSeq" id="XP_003683578.1">
    <property type="nucleotide sequence ID" value="XM_003683530.1"/>
</dbReference>
<dbReference type="AlphaFoldDB" id="G8BML6"/>
<evidence type="ECO:0000256" key="1">
    <source>
        <dbReference type="ARBA" id="ARBA00023002"/>
    </source>
</evidence>
<dbReference type="KEGG" id="tpf:TPHA_0A00590"/>